<dbReference type="GO" id="GO:0046872">
    <property type="term" value="F:metal ion binding"/>
    <property type="evidence" value="ECO:0007669"/>
    <property type="project" value="UniProtKB-KW"/>
</dbReference>
<dbReference type="PRINTS" id="PR00176">
    <property type="entry name" value="NANEUSMPORT"/>
</dbReference>
<evidence type="ECO:0000256" key="8">
    <source>
        <dbReference type="ARBA" id="ARBA00023180"/>
    </source>
</evidence>
<keyword evidence="5 11" id="KW-0769">Symport</keyword>
<name>A0A9X6NC45_HYPEX</name>
<feature type="signal peptide" evidence="13">
    <location>
        <begin position="1"/>
        <end position="20"/>
    </location>
</feature>
<keyword evidence="10" id="KW-1015">Disulfide bond</keyword>
<keyword evidence="13" id="KW-0732">Signal</keyword>
<feature type="chain" id="PRO_5040721215" description="Transporter" evidence="13">
    <location>
        <begin position="21"/>
        <end position="1232"/>
    </location>
</feature>
<feature type="binding site" evidence="9">
    <location>
        <position position="974"/>
    </location>
    <ligand>
        <name>Na(+)</name>
        <dbReference type="ChEBI" id="CHEBI:29101"/>
        <label>1</label>
    </ligand>
</feature>
<keyword evidence="9" id="KW-0479">Metal-binding</keyword>
<feature type="transmembrane region" description="Helical" evidence="12">
    <location>
        <begin position="792"/>
        <end position="812"/>
    </location>
</feature>
<evidence type="ECO:0000256" key="2">
    <source>
        <dbReference type="ARBA" id="ARBA00006459"/>
    </source>
</evidence>
<evidence type="ECO:0000256" key="13">
    <source>
        <dbReference type="SAM" id="SignalP"/>
    </source>
</evidence>
<dbReference type="Pfam" id="PF01094">
    <property type="entry name" value="ANF_receptor"/>
    <property type="match status" value="1"/>
</dbReference>
<keyword evidence="6 12" id="KW-1133">Transmembrane helix</keyword>
<feature type="transmembrane region" description="Helical" evidence="12">
    <location>
        <begin position="1075"/>
        <end position="1097"/>
    </location>
</feature>
<dbReference type="InterPro" id="IPR001828">
    <property type="entry name" value="ANF_lig-bd_rcpt"/>
</dbReference>
<evidence type="ECO:0000256" key="6">
    <source>
        <dbReference type="ARBA" id="ARBA00022989"/>
    </source>
</evidence>
<evidence type="ECO:0000256" key="5">
    <source>
        <dbReference type="ARBA" id="ARBA00022847"/>
    </source>
</evidence>
<comment type="subcellular location">
    <subcellularLocation>
        <location evidence="1">Membrane</location>
        <topology evidence="1">Multi-pass membrane protein</topology>
    </subcellularLocation>
</comment>
<evidence type="ECO:0000256" key="1">
    <source>
        <dbReference type="ARBA" id="ARBA00004141"/>
    </source>
</evidence>
<evidence type="ECO:0000313" key="15">
    <source>
        <dbReference type="EMBL" id="OWA50488.1"/>
    </source>
</evidence>
<dbReference type="PROSITE" id="PS00610">
    <property type="entry name" value="NA_NEUROTRAN_SYMP_1"/>
    <property type="match status" value="1"/>
</dbReference>
<dbReference type="GO" id="GO:0005283">
    <property type="term" value="F:amino acid:sodium symporter activity"/>
    <property type="evidence" value="ECO:0007669"/>
    <property type="project" value="TreeGrafter"/>
</dbReference>
<dbReference type="PANTHER" id="PTHR11616">
    <property type="entry name" value="SODIUM/CHLORIDE DEPENDENT TRANSPORTER"/>
    <property type="match status" value="1"/>
</dbReference>
<evidence type="ECO:0000256" key="7">
    <source>
        <dbReference type="ARBA" id="ARBA00023136"/>
    </source>
</evidence>
<dbReference type="InterPro" id="IPR037272">
    <property type="entry name" value="SNS_sf"/>
</dbReference>
<feature type="domain" description="Receptor ligand binding region" evidence="14">
    <location>
        <begin position="120"/>
        <end position="439"/>
    </location>
</feature>
<feature type="transmembrane region" description="Helical" evidence="12">
    <location>
        <begin position="623"/>
        <end position="641"/>
    </location>
</feature>
<feature type="binding site" evidence="9">
    <location>
        <position position="602"/>
    </location>
    <ligand>
        <name>Na(+)</name>
        <dbReference type="ChEBI" id="CHEBI:29101"/>
        <label>1</label>
    </ligand>
</feature>
<feature type="transmembrane region" description="Helical" evidence="12">
    <location>
        <begin position="870"/>
        <end position="891"/>
    </location>
</feature>
<dbReference type="Proteomes" id="UP000192578">
    <property type="component" value="Unassembled WGS sequence"/>
</dbReference>
<feature type="transmembrane region" description="Helical" evidence="12">
    <location>
        <begin position="1034"/>
        <end position="1055"/>
    </location>
</feature>
<keyword evidence="3 11" id="KW-0813">Transport</keyword>
<dbReference type="PROSITE" id="PS50267">
    <property type="entry name" value="NA_NEUROTRAN_SYMP_3"/>
    <property type="match status" value="1"/>
</dbReference>
<dbReference type="EMBL" id="MTYJ01000194">
    <property type="protein sequence ID" value="OWA50488.1"/>
    <property type="molecule type" value="Genomic_DNA"/>
</dbReference>
<gene>
    <name evidence="15" type="ORF">BV898_15001</name>
</gene>
<feature type="transmembrane region" description="Helical" evidence="12">
    <location>
        <begin position="821"/>
        <end position="842"/>
    </location>
</feature>
<evidence type="ECO:0000313" key="16">
    <source>
        <dbReference type="Proteomes" id="UP000192578"/>
    </source>
</evidence>
<evidence type="ECO:0000256" key="3">
    <source>
        <dbReference type="ARBA" id="ARBA00022448"/>
    </source>
</evidence>
<organism evidence="15 16">
    <name type="scientific">Hypsibius exemplaris</name>
    <name type="common">Freshwater tardigrade</name>
    <dbReference type="NCBI Taxonomy" id="2072580"/>
    <lineage>
        <taxon>Eukaryota</taxon>
        <taxon>Metazoa</taxon>
        <taxon>Ecdysozoa</taxon>
        <taxon>Tardigrada</taxon>
        <taxon>Eutardigrada</taxon>
        <taxon>Parachela</taxon>
        <taxon>Hypsibioidea</taxon>
        <taxon>Hypsibiidae</taxon>
        <taxon>Hypsibius</taxon>
    </lineage>
</organism>
<evidence type="ECO:0000256" key="12">
    <source>
        <dbReference type="SAM" id="Phobius"/>
    </source>
</evidence>
<keyword evidence="4 11" id="KW-0812">Transmembrane</keyword>
<feature type="binding site" evidence="9">
    <location>
        <position position="605"/>
    </location>
    <ligand>
        <name>Na(+)</name>
        <dbReference type="ChEBI" id="CHEBI:29101"/>
        <label>1</label>
    </ligand>
</feature>
<dbReference type="AlphaFoldDB" id="A0A9X6NC45"/>
<dbReference type="Gene3D" id="3.40.50.2300">
    <property type="match status" value="1"/>
</dbReference>
<feature type="transmembrane region" description="Helical" evidence="12">
    <location>
        <begin position="962"/>
        <end position="991"/>
    </location>
</feature>
<keyword evidence="7 12" id="KW-0472">Membrane</keyword>
<dbReference type="GO" id="GO:0089718">
    <property type="term" value="P:amino acid import across plasma membrane"/>
    <property type="evidence" value="ECO:0007669"/>
    <property type="project" value="TreeGrafter"/>
</dbReference>
<feature type="transmembrane region" description="Helical" evidence="12">
    <location>
        <begin position="503"/>
        <end position="525"/>
    </location>
</feature>
<feature type="binding site" evidence="9">
    <location>
        <position position="977"/>
    </location>
    <ligand>
        <name>Na(+)</name>
        <dbReference type="ChEBI" id="CHEBI:29101"/>
        <label>1</label>
    </ligand>
</feature>
<feature type="transmembrane region" description="Helical" evidence="12">
    <location>
        <begin position="1003"/>
        <end position="1028"/>
    </location>
</feature>
<comment type="similarity">
    <text evidence="2 11">Belongs to the sodium:neurotransmitter symporter (SNF) (TC 2.A.22) family.</text>
</comment>
<dbReference type="GO" id="GO:0005886">
    <property type="term" value="C:plasma membrane"/>
    <property type="evidence" value="ECO:0007669"/>
    <property type="project" value="TreeGrafter"/>
</dbReference>
<keyword evidence="8" id="KW-0325">Glycoprotein</keyword>
<feature type="transmembrane region" description="Helical" evidence="12">
    <location>
        <begin position="903"/>
        <end position="924"/>
    </location>
</feature>
<dbReference type="InterPro" id="IPR000175">
    <property type="entry name" value="Na/ntran_symport"/>
</dbReference>
<evidence type="ECO:0000256" key="10">
    <source>
        <dbReference type="PIRSR" id="PIRSR600175-2"/>
    </source>
</evidence>
<proteinExistence type="inferred from homology"/>
<dbReference type="InterPro" id="IPR028082">
    <property type="entry name" value="Peripla_BP_I"/>
</dbReference>
<dbReference type="GO" id="GO:0015179">
    <property type="term" value="F:L-amino acid transmembrane transporter activity"/>
    <property type="evidence" value="ECO:0007669"/>
    <property type="project" value="TreeGrafter"/>
</dbReference>
<comment type="caution">
    <text evidence="15">The sequence shown here is derived from an EMBL/GenBank/DDBJ whole genome shotgun (WGS) entry which is preliminary data.</text>
</comment>
<sequence>MGRLLKVLISYSTTLCLALGESDAAAAVDSAGKQPAPTLDLVTSIYRDANGMDSLTSLNYVGPGVTTGIAELRRTYPFLNITHRYIMFQQNPDMKPSYYSTCLDQSFYQQANMAQWYYRERLPNATSVLIAPGCGEYLPLNALARWWNLLYLTTTSGDRIARNRNLAPTWIPATYPAPADYAEFYHQLLLSYNWTTITIIVDSSGPRFLINTHKVISGTLAAANDLQVTLREYASSQLTLPGSFDAKVGFMLSTLKPSCRVILFFGHSDSLRRLLILATRNNMTNGEYVYIIQYPFVNNYWGTFAWNVTDLPIEPDANLTAINELVRLAYRSVILILLSGDITQAEDDKIKELLPTWKNLSTAASDLPIPNGPIPGYLLAMHNAIQMVGQVVVESVNNSANLQDGAFLARQFVNRTFRLSHGQEVSFSVYGTRIHSVSVKQFVYSCGEFRPFIVATENLYGVLIGRNVESLRWFDGVLPVPLNEPFCGYRGNAPRCLPKADSLLAATATAFTAGLVAVVVCSYATKVLMIRIRRRLESGWWQLDPYNLYIERRRATSWIRSVANLDAEPVQTTSSINPDVSGNNKERGQWGNRAEFFLSCVGLSVGIGNVWRFPYLAYQNGGGAFLIPYFIILFLVGKPLYFMELSLGQYSSLGPWTLFKRMCPLGAGVGVAMCVVCLIISIYYNVLMSYTVFFMAAVWKSIFLKERLPWDVCHPEWANEQCFVRANVAPPLGAMSSPIAMNGTVPILRFLWRNLSAVTVKLQPSPEQYFERYVLQSSTKERDFTLSQPGPVIWQLALCLIFCWIVVFFCLYKGIQSSGKAVYFTSTFPFVILLVLLVRGVLLDGAVEGIIFLFKPQWHRLLDVTVWRSAAAQVFFSLGVAQGPLMMFGSYNKFHMRVYKDAVIVCCLDTLTSLIASIVIFSVLGNLAFQLDVPIGTVAKGGPGLAFIAYPEALSKLPVPQLWAVLFFLMLFLLGLDSEFGLLEAVLTAFYDEYPSLRQKKALVTGAGCAVCFLLALPCITHGGLYVIDLMDTYGAGFAVILIAFFEILAVFWAYGLKRLQHNLDFMMKYTPSIYFRSCWVIIAPLILLFIFIYSMADYKPFATNDPDGKYPKWADGIGWLLALASILQIPIWAIYSVVKQSATSCRNKLLQASQPTSEWGPAVLEDREEELSYCYGQQGTTRCDSIELNRTDRGEVYNCQDGTTRLRPQGPNYCQAYDMRSGLDNPAFLPT</sequence>
<accession>A0A9X6NC45</accession>
<keyword evidence="16" id="KW-1185">Reference proteome</keyword>
<dbReference type="SUPFAM" id="SSF53822">
    <property type="entry name" value="Periplasmic binding protein-like I"/>
    <property type="match status" value="1"/>
</dbReference>
<dbReference type="OrthoDB" id="6581954at2759"/>
<dbReference type="SUPFAM" id="SSF161070">
    <property type="entry name" value="SNF-like"/>
    <property type="match status" value="1"/>
</dbReference>
<dbReference type="PANTHER" id="PTHR11616:SF321">
    <property type="entry name" value="SODIUM-DEPENDENT NUTRIENT AMINO ACID TRANSPORTER 1-RELATED"/>
    <property type="match status" value="1"/>
</dbReference>
<reference evidence="16" key="1">
    <citation type="submission" date="2017-01" db="EMBL/GenBank/DDBJ databases">
        <title>Comparative genomics of anhydrobiosis in the tardigrade Hypsibius dujardini.</title>
        <authorList>
            <person name="Yoshida Y."/>
            <person name="Koutsovoulos G."/>
            <person name="Laetsch D."/>
            <person name="Stevens L."/>
            <person name="Kumar S."/>
            <person name="Horikawa D."/>
            <person name="Ishino K."/>
            <person name="Komine S."/>
            <person name="Tomita M."/>
            <person name="Blaxter M."/>
            <person name="Arakawa K."/>
        </authorList>
    </citation>
    <scope>NUCLEOTIDE SEQUENCE [LARGE SCALE GENOMIC DNA]</scope>
    <source>
        <strain evidence="16">Z151</strain>
    </source>
</reference>
<feature type="transmembrane region" description="Helical" evidence="12">
    <location>
        <begin position="662"/>
        <end position="684"/>
    </location>
</feature>
<evidence type="ECO:0000256" key="11">
    <source>
        <dbReference type="RuleBase" id="RU003732"/>
    </source>
</evidence>
<feature type="disulfide bond" evidence="10">
    <location>
        <begin position="713"/>
        <end position="722"/>
    </location>
</feature>
<evidence type="ECO:0000256" key="9">
    <source>
        <dbReference type="PIRSR" id="PIRSR600175-1"/>
    </source>
</evidence>
<feature type="binding site" evidence="9">
    <location>
        <position position="609"/>
    </location>
    <ligand>
        <name>Na(+)</name>
        <dbReference type="ChEBI" id="CHEBI:29101"/>
        <label>1</label>
    </ligand>
</feature>
<feature type="transmembrane region" description="Helical" evidence="12">
    <location>
        <begin position="1117"/>
        <end position="1139"/>
    </location>
</feature>
<keyword evidence="9" id="KW-0915">Sodium</keyword>
<feature type="binding site" evidence="9">
    <location>
        <position position="978"/>
    </location>
    <ligand>
        <name>Na(+)</name>
        <dbReference type="ChEBI" id="CHEBI:29101"/>
        <label>1</label>
    </ligand>
</feature>
<protein>
    <recommendedName>
        <fullName evidence="11">Transporter</fullName>
    </recommendedName>
</protein>
<dbReference type="Pfam" id="PF00209">
    <property type="entry name" value="SNF"/>
    <property type="match status" value="1"/>
</dbReference>
<evidence type="ECO:0000256" key="4">
    <source>
        <dbReference type="ARBA" id="ARBA00022692"/>
    </source>
</evidence>
<feature type="binding site" evidence="9">
    <location>
        <position position="877"/>
    </location>
    <ligand>
        <name>Na(+)</name>
        <dbReference type="ChEBI" id="CHEBI:29101"/>
        <label>1</label>
    </ligand>
</feature>
<evidence type="ECO:0000259" key="14">
    <source>
        <dbReference type="Pfam" id="PF01094"/>
    </source>
</evidence>
<feature type="transmembrane region" description="Helical" evidence="12">
    <location>
        <begin position="594"/>
        <end position="611"/>
    </location>
</feature>